<gene>
    <name evidence="1" type="ORF">AFK71_04790</name>
</gene>
<dbReference type="Gene3D" id="3.40.30.10">
    <property type="entry name" value="Glutaredoxin"/>
    <property type="match status" value="1"/>
</dbReference>
<sequence>MNLLQWFEKGIEPDTYIEEMTKHKENLLTIYDHFDLPDDHHFWEQVKERQLQVIVLTEDWCGDAMLNIPILLKLAEVTDMNVRMLYRDQNLALMDQYLTNGKSRSIPILIFIDQHGNERTKWGPRAESIQAFVNEAQGTLPNKESSDYQEKFKEMILFMNKTFRDNTHFWQDVYSSLKNALQKAL</sequence>
<dbReference type="GeneID" id="66869878"/>
<name>A0A0L0QTW8_VIRPA</name>
<dbReference type="Pfam" id="PF14595">
    <property type="entry name" value="Thioredoxin_9"/>
    <property type="match status" value="1"/>
</dbReference>
<organism evidence="1 2">
    <name type="scientific">Virgibacillus pantothenticus</name>
    <dbReference type="NCBI Taxonomy" id="1473"/>
    <lineage>
        <taxon>Bacteria</taxon>
        <taxon>Bacillati</taxon>
        <taxon>Bacillota</taxon>
        <taxon>Bacilli</taxon>
        <taxon>Bacillales</taxon>
        <taxon>Bacillaceae</taxon>
        <taxon>Virgibacillus</taxon>
    </lineage>
</organism>
<evidence type="ECO:0000313" key="1">
    <source>
        <dbReference type="EMBL" id="KNE22115.1"/>
    </source>
</evidence>
<accession>A0A0L0QTW8</accession>
<evidence type="ECO:0000313" key="2">
    <source>
        <dbReference type="Proteomes" id="UP000036780"/>
    </source>
</evidence>
<comment type="caution">
    <text evidence="1">The sequence shown here is derived from an EMBL/GenBank/DDBJ whole genome shotgun (WGS) entry which is preliminary data.</text>
</comment>
<dbReference type="RefSeq" id="WP_050350399.1">
    <property type="nucleotide sequence ID" value="NZ_BOSN01000005.1"/>
</dbReference>
<dbReference type="PATRIC" id="fig|1473.5.peg.3932"/>
<protein>
    <submittedName>
        <fullName evidence="1">Thioredoxin</fullName>
    </submittedName>
</protein>
<dbReference type="EMBL" id="LGTO01000004">
    <property type="protein sequence ID" value="KNE22115.1"/>
    <property type="molecule type" value="Genomic_DNA"/>
</dbReference>
<dbReference type="SUPFAM" id="SSF52833">
    <property type="entry name" value="Thioredoxin-like"/>
    <property type="match status" value="1"/>
</dbReference>
<dbReference type="Proteomes" id="UP000036780">
    <property type="component" value="Unassembled WGS sequence"/>
</dbReference>
<reference evidence="2" key="1">
    <citation type="submission" date="2015-07" db="EMBL/GenBank/DDBJ databases">
        <title>Fjat-10053 dsm26.</title>
        <authorList>
            <person name="Liu B."/>
            <person name="Wang J."/>
            <person name="Zhu Y."/>
            <person name="Liu G."/>
            <person name="Chen Q."/>
            <person name="Chen Z."/>
            <person name="Lan J."/>
            <person name="Che J."/>
            <person name="Ge C."/>
            <person name="Shi H."/>
            <person name="Pan Z."/>
            <person name="Liu X."/>
        </authorList>
    </citation>
    <scope>NUCLEOTIDE SEQUENCE [LARGE SCALE GENOMIC DNA]</scope>
    <source>
        <strain evidence="2">DSM 26</strain>
    </source>
</reference>
<dbReference type="AlphaFoldDB" id="A0A0L0QTW8"/>
<dbReference type="InterPro" id="IPR036249">
    <property type="entry name" value="Thioredoxin-like_sf"/>
</dbReference>
<keyword evidence="2" id="KW-1185">Reference proteome</keyword>
<proteinExistence type="predicted"/>
<dbReference type="OrthoDB" id="6120799at2"/>